<accession>A0ACC1P8V0</accession>
<proteinExistence type="predicted"/>
<reference evidence="1" key="1">
    <citation type="submission" date="2022-10" db="EMBL/GenBank/DDBJ databases">
        <title>Genome Sequence of Xylaria curta.</title>
        <authorList>
            <person name="Buettner E."/>
        </authorList>
    </citation>
    <scope>NUCLEOTIDE SEQUENCE</scope>
    <source>
        <strain evidence="1">Babe10</strain>
    </source>
</reference>
<dbReference type="EMBL" id="JAPDGR010000725">
    <property type="protein sequence ID" value="KAJ2987895.1"/>
    <property type="molecule type" value="Genomic_DNA"/>
</dbReference>
<comment type="caution">
    <text evidence="1">The sequence shown here is derived from an EMBL/GenBank/DDBJ whole genome shotgun (WGS) entry which is preliminary data.</text>
</comment>
<sequence>MDGTILPTIPPLTLHDSITKEQVDVESICSQWLKNLERCFVSNSFDNLSELFIDNCWWRDIVGLSWDFSSKHGYDAIAAFLNNAPNPITELRLITDGGLKPLLIDIGGMIWIHSAFTFRHQHGEGKGIVRLVHVTKSKWKAWLISTQLGNLHDKDILTAARSVALCNRTSDTRNQTLQVLIVGAGQAGLALGARLKSMGIRALILDKNNCIGGAWTNRYQSVTLNTPKYTDHFPFMKLPEEGPEYLCGEQMVKFMELYGQNMGLEIELGTKVTKAEYDPDNRQYRVEAEREGDGKQIFSTKHLVMATGVFSEEAIIPDIASPEVFSGLVYHSGQHKSASQIPDLRNKRVAVVGCGSTGHDIAADFVSSGAKEVIMFQRNPIFSVSDKAIETILLPIWNMEGVSTEEADVLGNSLPLKLIRAVSIDLTRLMCAHDKATIEGLKKAGMALRTGEDGYGLADHQLIYGGRFYIDRGASQMIVNGRIKVRRCEGGISSFHTNGLILADGTRIDADVVVYATGYRGAEVTVERLMGPEIASKVGAVGSLDAENERIAWWRPTGVPGFWYMTGSFLWCRQFSLPLALQIAAIERGLNSTHYGE</sequence>
<organism evidence="1 2">
    <name type="scientific">Xylaria curta</name>
    <dbReference type="NCBI Taxonomy" id="42375"/>
    <lineage>
        <taxon>Eukaryota</taxon>
        <taxon>Fungi</taxon>
        <taxon>Dikarya</taxon>
        <taxon>Ascomycota</taxon>
        <taxon>Pezizomycotina</taxon>
        <taxon>Sordariomycetes</taxon>
        <taxon>Xylariomycetidae</taxon>
        <taxon>Xylariales</taxon>
        <taxon>Xylariaceae</taxon>
        <taxon>Xylaria</taxon>
    </lineage>
</organism>
<evidence type="ECO:0000313" key="1">
    <source>
        <dbReference type="EMBL" id="KAJ2987895.1"/>
    </source>
</evidence>
<evidence type="ECO:0000313" key="2">
    <source>
        <dbReference type="Proteomes" id="UP001143856"/>
    </source>
</evidence>
<protein>
    <submittedName>
        <fullName evidence="1">Uncharacterized protein</fullName>
    </submittedName>
</protein>
<keyword evidence="2" id="KW-1185">Reference proteome</keyword>
<name>A0ACC1P8V0_9PEZI</name>
<dbReference type="Proteomes" id="UP001143856">
    <property type="component" value="Unassembled WGS sequence"/>
</dbReference>
<gene>
    <name evidence="1" type="ORF">NUW58_g4259</name>
</gene>